<name>A0A1R4HG48_9GAMM</name>
<evidence type="ECO:0000256" key="6">
    <source>
        <dbReference type="ARBA" id="ARBA00022842"/>
    </source>
</evidence>
<keyword evidence="6" id="KW-0460">Magnesium</keyword>
<keyword evidence="2" id="KW-1277">Toxin-antitoxin system</keyword>
<evidence type="ECO:0000256" key="7">
    <source>
        <dbReference type="ARBA" id="ARBA00038093"/>
    </source>
</evidence>
<evidence type="ECO:0000313" key="9">
    <source>
        <dbReference type="EMBL" id="SJM94981.1"/>
    </source>
</evidence>
<evidence type="ECO:0000256" key="1">
    <source>
        <dbReference type="ARBA" id="ARBA00001946"/>
    </source>
</evidence>
<evidence type="ECO:0000256" key="3">
    <source>
        <dbReference type="ARBA" id="ARBA00022722"/>
    </source>
</evidence>
<organism evidence="9 10">
    <name type="scientific">Crenothrix polyspora</name>
    <dbReference type="NCBI Taxonomy" id="360316"/>
    <lineage>
        <taxon>Bacteria</taxon>
        <taxon>Pseudomonadati</taxon>
        <taxon>Pseudomonadota</taxon>
        <taxon>Gammaproteobacteria</taxon>
        <taxon>Methylococcales</taxon>
        <taxon>Crenotrichaceae</taxon>
        <taxon>Crenothrix</taxon>
    </lineage>
</organism>
<reference evidence="10" key="1">
    <citation type="submission" date="2017-02" db="EMBL/GenBank/DDBJ databases">
        <authorList>
            <person name="Daims H."/>
        </authorList>
    </citation>
    <scope>NUCLEOTIDE SEQUENCE [LARGE SCALE GENOMIC DNA]</scope>
</reference>
<dbReference type="GO" id="GO:0046872">
    <property type="term" value="F:metal ion binding"/>
    <property type="evidence" value="ECO:0007669"/>
    <property type="project" value="UniProtKB-KW"/>
</dbReference>
<dbReference type="Pfam" id="PF01850">
    <property type="entry name" value="PIN"/>
    <property type="match status" value="1"/>
</dbReference>
<keyword evidence="4" id="KW-0479">Metal-binding</keyword>
<dbReference type="EMBL" id="FUKJ01000386">
    <property type="protein sequence ID" value="SJM94981.1"/>
    <property type="molecule type" value="Genomic_DNA"/>
</dbReference>
<dbReference type="SUPFAM" id="SSF88723">
    <property type="entry name" value="PIN domain-like"/>
    <property type="match status" value="1"/>
</dbReference>
<dbReference type="PANTHER" id="PTHR33653">
    <property type="entry name" value="RIBONUCLEASE VAPC2"/>
    <property type="match status" value="1"/>
</dbReference>
<dbReference type="GO" id="GO:0004518">
    <property type="term" value="F:nuclease activity"/>
    <property type="evidence" value="ECO:0007669"/>
    <property type="project" value="UniProtKB-KW"/>
</dbReference>
<sequence length="133" mass="14928">MKYLLDTDTLIYWLKGNKKIEEKALAVGLEQLGYSIISHAELYFGAYNSEQIDKNLQAIHMVNQKLALVGFNAASAQLFGKIKADLKQQGNIILDADIMIAAIALSNELVLVTNNEKHFVRVPNLNIENWVLK</sequence>
<evidence type="ECO:0000256" key="4">
    <source>
        <dbReference type="ARBA" id="ARBA00022723"/>
    </source>
</evidence>
<evidence type="ECO:0000256" key="2">
    <source>
        <dbReference type="ARBA" id="ARBA00022649"/>
    </source>
</evidence>
<evidence type="ECO:0000256" key="5">
    <source>
        <dbReference type="ARBA" id="ARBA00022801"/>
    </source>
</evidence>
<comment type="cofactor">
    <cofactor evidence="1">
        <name>Mg(2+)</name>
        <dbReference type="ChEBI" id="CHEBI:18420"/>
    </cofactor>
</comment>
<evidence type="ECO:0000313" key="10">
    <source>
        <dbReference type="Proteomes" id="UP000195442"/>
    </source>
</evidence>
<keyword evidence="3" id="KW-0540">Nuclease</keyword>
<dbReference type="RefSeq" id="WP_087148010.1">
    <property type="nucleotide sequence ID" value="NZ_FUKJ01000386.1"/>
</dbReference>
<feature type="domain" description="PIN" evidence="8">
    <location>
        <begin position="3"/>
        <end position="123"/>
    </location>
</feature>
<protein>
    <submittedName>
        <fullName evidence="9">PilT protein domain protein</fullName>
    </submittedName>
</protein>
<dbReference type="PANTHER" id="PTHR33653:SF1">
    <property type="entry name" value="RIBONUCLEASE VAPC2"/>
    <property type="match status" value="1"/>
</dbReference>
<gene>
    <name evidence="9" type="ORF">CRENPOLYSF2_4460005</name>
</gene>
<accession>A0A1R4HG48</accession>
<proteinExistence type="inferred from homology"/>
<dbReference type="InterPro" id="IPR050556">
    <property type="entry name" value="Type_II_TA_system_RNase"/>
</dbReference>
<dbReference type="CDD" id="cd18742">
    <property type="entry name" value="PIN_VapC4-5_FitB-like"/>
    <property type="match status" value="1"/>
</dbReference>
<dbReference type="AlphaFoldDB" id="A0A1R4HG48"/>
<dbReference type="InterPro" id="IPR002716">
    <property type="entry name" value="PIN_dom"/>
</dbReference>
<keyword evidence="5" id="KW-0378">Hydrolase</keyword>
<comment type="similarity">
    <text evidence="7">Belongs to the PINc/VapC protein family.</text>
</comment>
<dbReference type="GO" id="GO:0016787">
    <property type="term" value="F:hydrolase activity"/>
    <property type="evidence" value="ECO:0007669"/>
    <property type="project" value="UniProtKB-KW"/>
</dbReference>
<dbReference type="Proteomes" id="UP000195442">
    <property type="component" value="Unassembled WGS sequence"/>
</dbReference>
<dbReference type="InterPro" id="IPR029060">
    <property type="entry name" value="PIN-like_dom_sf"/>
</dbReference>
<dbReference type="Gene3D" id="3.40.50.1010">
    <property type="entry name" value="5'-nuclease"/>
    <property type="match status" value="1"/>
</dbReference>
<keyword evidence="10" id="KW-1185">Reference proteome</keyword>
<evidence type="ECO:0000259" key="8">
    <source>
        <dbReference type="Pfam" id="PF01850"/>
    </source>
</evidence>
<dbReference type="OrthoDB" id="9796690at2"/>